<feature type="chain" id="PRO_5003325642" evidence="2">
    <location>
        <begin position="32"/>
        <end position="480"/>
    </location>
</feature>
<feature type="signal peptide" evidence="2">
    <location>
        <begin position="1"/>
        <end position="31"/>
    </location>
</feature>
<evidence type="ECO:0000256" key="2">
    <source>
        <dbReference type="SAM" id="SignalP"/>
    </source>
</evidence>
<evidence type="ECO:0000313" key="4">
    <source>
        <dbReference type="Proteomes" id="UP000005019"/>
    </source>
</evidence>
<dbReference type="InterPro" id="IPR003423">
    <property type="entry name" value="OMP_efflux"/>
</dbReference>
<dbReference type="PANTHER" id="PTHR30203">
    <property type="entry name" value="OUTER MEMBRANE CATION EFFLUX PROTEIN"/>
    <property type="match status" value="1"/>
</dbReference>
<dbReference type="eggNOG" id="COG1538">
    <property type="taxonomic scope" value="Bacteria"/>
</dbReference>
<protein>
    <submittedName>
        <fullName evidence="3">Outer membrane efflux protein</fullName>
    </submittedName>
</protein>
<gene>
    <name evidence="3" type="ORF">METUNv1_00486</name>
</gene>
<sequence>MAMRTRTEQGRLKLVPLAAALALLAGCASFSPDGGFGAVEQTARDRLGKDVQRVRSDEDRQAVAGRVAELLAQPLSADDAVQIALLNNRGLQAGFHELGIREAEVVRAGRLPNPTFSMFHASKRENGVRDYKIEQALTFNIFSLLTMPQSVEVNRRVFEQSQRAVSLQVLRLAADVRRAWVQAVAAGQTLRYTEQVMDAADAGAELAKRMRAAGNHSALAEAREQGFRADAALNLARAQQAHVAARERLTRLLGLWGEQTAFALPDRLPDLPAAPLDAPDIERQAMGSRIDLQIAKLDAEATARNLGLTKTTRFIDVLEVGPARVLEGRRSESYKKGYEISFELPLFDWGGSKVARAEAIYMQSVERAAEAAVNARSEVREAYTGYRTAFDIARHYRDEVVPLRKRVSDENLLRYNGMLIGVFELLADARAQVAGVNGYIEALRDFWIAQADLDMALVGRPDLAPPPGAALSTAAADAAH</sequence>
<dbReference type="SUPFAM" id="SSF56954">
    <property type="entry name" value="Outer membrane efflux proteins (OEP)"/>
    <property type="match status" value="1"/>
</dbReference>
<proteinExistence type="inferred from homology"/>
<reference evidence="3 4" key="1">
    <citation type="journal article" date="2011" name="J. Bacteriol.">
        <title>Genome sequence of Methyloversatilis universalis FAM5T, a methylotrophic representative of the order Rhodocyclales.</title>
        <authorList>
            <person name="Kittichotirat W."/>
            <person name="Good N.M."/>
            <person name="Hall R."/>
            <person name="Bringel F."/>
            <person name="Lajus A."/>
            <person name="Medigue C."/>
            <person name="Smalley N.E."/>
            <person name="Beck D."/>
            <person name="Bumgarner R."/>
            <person name="Vuilleumier S."/>
            <person name="Kalyuzhnaya M.G."/>
        </authorList>
    </citation>
    <scope>NUCLEOTIDE SEQUENCE [LARGE SCALE GENOMIC DNA]</scope>
    <source>
        <strain evidence="4">ATCC BAA-1314 / JCM 13912 / FAM5</strain>
    </source>
</reference>
<comment type="caution">
    <text evidence="3">The sequence shown here is derived from an EMBL/GenBank/DDBJ whole genome shotgun (WGS) entry which is preliminary data.</text>
</comment>
<accession>F5R850</accession>
<organism evidence="3 4">
    <name type="scientific">Methyloversatilis universalis (strain ATCC BAA-1314 / DSM 25237 / JCM 13912 / CCUG 52030 / FAM5)</name>
    <dbReference type="NCBI Taxonomy" id="1000565"/>
    <lineage>
        <taxon>Bacteria</taxon>
        <taxon>Pseudomonadati</taxon>
        <taxon>Pseudomonadota</taxon>
        <taxon>Betaproteobacteria</taxon>
        <taxon>Nitrosomonadales</taxon>
        <taxon>Sterolibacteriaceae</taxon>
        <taxon>Methyloversatilis</taxon>
    </lineage>
</organism>
<dbReference type="Pfam" id="PF02321">
    <property type="entry name" value="OEP"/>
    <property type="match status" value="1"/>
</dbReference>
<dbReference type="AlphaFoldDB" id="F5R850"/>
<dbReference type="STRING" id="1000565.METUNv1_00486"/>
<evidence type="ECO:0000313" key="3">
    <source>
        <dbReference type="EMBL" id="EGK73308.1"/>
    </source>
</evidence>
<name>F5R850_METUF</name>
<dbReference type="GO" id="GO:0015562">
    <property type="term" value="F:efflux transmembrane transporter activity"/>
    <property type="evidence" value="ECO:0007669"/>
    <property type="project" value="InterPro"/>
</dbReference>
<dbReference type="PROSITE" id="PS51257">
    <property type="entry name" value="PROKAR_LIPOPROTEIN"/>
    <property type="match status" value="1"/>
</dbReference>
<dbReference type="EMBL" id="AFHG01000029">
    <property type="protein sequence ID" value="EGK73308.1"/>
    <property type="molecule type" value="Genomic_DNA"/>
</dbReference>
<evidence type="ECO:0000256" key="1">
    <source>
        <dbReference type="ARBA" id="ARBA00007613"/>
    </source>
</evidence>
<dbReference type="InterPro" id="IPR010131">
    <property type="entry name" value="MdtP/NodT-like"/>
</dbReference>
<dbReference type="Proteomes" id="UP000005019">
    <property type="component" value="Unassembled WGS sequence"/>
</dbReference>
<dbReference type="Gene3D" id="1.20.1600.10">
    <property type="entry name" value="Outer membrane efflux proteins (OEP)"/>
    <property type="match status" value="1"/>
</dbReference>
<dbReference type="PANTHER" id="PTHR30203:SF24">
    <property type="entry name" value="BLR4935 PROTEIN"/>
    <property type="match status" value="1"/>
</dbReference>
<keyword evidence="4" id="KW-1185">Reference proteome</keyword>
<keyword evidence="2" id="KW-0732">Signal</keyword>
<comment type="similarity">
    <text evidence="1">Belongs to the outer membrane factor (OMF) (TC 1.B.17) family.</text>
</comment>